<keyword evidence="5" id="KW-0717">Septation</keyword>
<accession>A0A8J6T9A1</accession>
<keyword evidence="3" id="KW-0963">Cytoplasm</keyword>
<keyword evidence="4 10" id="KW-0132">Cell division</keyword>
<comment type="subunit">
    <text evidence="8">Homodimer. Interacts with FtsZ.</text>
</comment>
<comment type="function">
    <text evidence="7">Activator of cell division through the inhibition of FtsZ GTPase activity, therefore promoting FtsZ assembly into bundles of protofilaments necessary for the formation of the division Z ring. It is recruited early at mid-cell but it is not essential for cell division.</text>
</comment>
<comment type="caution">
    <text evidence="10">The sequence shown here is derived from an EMBL/GenBank/DDBJ whole genome shotgun (WGS) entry which is preliminary data.</text>
</comment>
<dbReference type="GO" id="GO:0000921">
    <property type="term" value="P:septin ring assembly"/>
    <property type="evidence" value="ECO:0007669"/>
    <property type="project" value="TreeGrafter"/>
</dbReference>
<proteinExistence type="predicted"/>
<evidence type="ECO:0000256" key="7">
    <source>
        <dbReference type="ARBA" id="ARBA00024910"/>
    </source>
</evidence>
<sequence length="93" mass="10613">MEKPIRVRILDHEYLLSSDEDEARVNEIAQFVDVKLGEIRDGGGRLSEGKVAILAAFHIASDYFQVLRERDELMRNVQDRARSLNAQIDALSE</sequence>
<evidence type="ECO:0000313" key="11">
    <source>
        <dbReference type="Proteomes" id="UP000650524"/>
    </source>
</evidence>
<dbReference type="GO" id="GO:0030428">
    <property type="term" value="C:cell septum"/>
    <property type="evidence" value="ECO:0007669"/>
    <property type="project" value="TreeGrafter"/>
</dbReference>
<evidence type="ECO:0000256" key="6">
    <source>
        <dbReference type="ARBA" id="ARBA00023306"/>
    </source>
</evidence>
<comment type="subcellular location">
    <subcellularLocation>
        <location evidence="1">Cytoplasm</location>
    </subcellularLocation>
</comment>
<dbReference type="Gene3D" id="3.30.160.880">
    <property type="entry name" value="Cell division protein ZapA protomer, N-terminal domain"/>
    <property type="match status" value="1"/>
</dbReference>
<reference evidence="10 11" key="1">
    <citation type="submission" date="2020-08" db="EMBL/GenBank/DDBJ databases">
        <title>Bridging the membrane lipid divide: bacteria of the FCB group superphylum have the potential to synthesize archaeal ether lipids.</title>
        <authorList>
            <person name="Villanueva L."/>
            <person name="Von Meijenfeldt F.A.B."/>
            <person name="Westbye A.B."/>
            <person name="Yadav S."/>
            <person name="Hopmans E.C."/>
            <person name="Dutilh B.E."/>
            <person name="Sinninghe Damste J.S."/>
        </authorList>
    </citation>
    <scope>NUCLEOTIDE SEQUENCE [LARGE SCALE GENOMIC DNA]</scope>
    <source>
        <strain evidence="10">NIOZ-UU27</strain>
    </source>
</reference>
<dbReference type="Pfam" id="PF05164">
    <property type="entry name" value="ZapA"/>
    <property type="match status" value="1"/>
</dbReference>
<dbReference type="InterPro" id="IPR036192">
    <property type="entry name" value="Cell_div_ZapA-like_sf"/>
</dbReference>
<dbReference type="Gene3D" id="1.20.5.50">
    <property type="match status" value="1"/>
</dbReference>
<name>A0A8J6T9A1_9DELT</name>
<evidence type="ECO:0000256" key="2">
    <source>
        <dbReference type="ARBA" id="ARBA00015195"/>
    </source>
</evidence>
<dbReference type="SUPFAM" id="SSF102829">
    <property type="entry name" value="Cell division protein ZapA-like"/>
    <property type="match status" value="1"/>
</dbReference>
<evidence type="ECO:0000256" key="8">
    <source>
        <dbReference type="ARBA" id="ARBA00026068"/>
    </source>
</evidence>
<evidence type="ECO:0000256" key="5">
    <source>
        <dbReference type="ARBA" id="ARBA00023210"/>
    </source>
</evidence>
<dbReference type="AlphaFoldDB" id="A0A8J6T9A1"/>
<evidence type="ECO:0000256" key="1">
    <source>
        <dbReference type="ARBA" id="ARBA00004496"/>
    </source>
</evidence>
<dbReference type="GO" id="GO:0043093">
    <property type="term" value="P:FtsZ-dependent cytokinesis"/>
    <property type="evidence" value="ECO:0007669"/>
    <property type="project" value="TreeGrafter"/>
</dbReference>
<dbReference type="InterPro" id="IPR042233">
    <property type="entry name" value="Cell_div_ZapA_N"/>
</dbReference>
<dbReference type="Proteomes" id="UP000650524">
    <property type="component" value="Unassembled WGS sequence"/>
</dbReference>
<evidence type="ECO:0000313" key="10">
    <source>
        <dbReference type="EMBL" id="MBC8179334.1"/>
    </source>
</evidence>
<dbReference type="InterPro" id="IPR007838">
    <property type="entry name" value="Cell_div_ZapA-like"/>
</dbReference>
<evidence type="ECO:0000256" key="3">
    <source>
        <dbReference type="ARBA" id="ARBA00022490"/>
    </source>
</evidence>
<dbReference type="PANTHER" id="PTHR34981:SF1">
    <property type="entry name" value="CELL DIVISION PROTEIN ZAPA"/>
    <property type="match status" value="1"/>
</dbReference>
<dbReference type="GO" id="GO:0032153">
    <property type="term" value="C:cell division site"/>
    <property type="evidence" value="ECO:0007669"/>
    <property type="project" value="TreeGrafter"/>
</dbReference>
<organism evidence="10 11">
    <name type="scientific">Candidatus Desulfacyla euxinica</name>
    <dbReference type="NCBI Taxonomy" id="2841693"/>
    <lineage>
        <taxon>Bacteria</taxon>
        <taxon>Deltaproteobacteria</taxon>
        <taxon>Candidatus Desulfacyla</taxon>
    </lineage>
</organism>
<keyword evidence="6" id="KW-0131">Cell cycle</keyword>
<protein>
    <recommendedName>
        <fullName evidence="2">Cell division protein ZapA</fullName>
    </recommendedName>
    <alternativeName>
        <fullName evidence="9">Z ring-associated protein ZapA</fullName>
    </alternativeName>
</protein>
<evidence type="ECO:0000256" key="9">
    <source>
        <dbReference type="ARBA" id="ARBA00033158"/>
    </source>
</evidence>
<dbReference type="GO" id="GO:0000917">
    <property type="term" value="P:division septum assembly"/>
    <property type="evidence" value="ECO:0007669"/>
    <property type="project" value="UniProtKB-KW"/>
</dbReference>
<dbReference type="GO" id="GO:0005829">
    <property type="term" value="C:cytosol"/>
    <property type="evidence" value="ECO:0007669"/>
    <property type="project" value="TreeGrafter"/>
</dbReference>
<evidence type="ECO:0000256" key="4">
    <source>
        <dbReference type="ARBA" id="ARBA00022618"/>
    </source>
</evidence>
<dbReference type="EMBL" id="JACNJD010000376">
    <property type="protein sequence ID" value="MBC8179334.1"/>
    <property type="molecule type" value="Genomic_DNA"/>
</dbReference>
<gene>
    <name evidence="10" type="ORF">H8E19_18170</name>
</gene>
<dbReference type="PANTHER" id="PTHR34981">
    <property type="entry name" value="CELL DIVISION PROTEIN ZAPA"/>
    <property type="match status" value="1"/>
</dbReference>